<keyword evidence="3" id="KW-1185">Reference proteome</keyword>
<name>A0ABT0T2S3_9GAMM</name>
<accession>A0ABT0T2S3</accession>
<feature type="domain" description="Fibronectin type-III" evidence="1">
    <location>
        <begin position="342"/>
        <end position="427"/>
    </location>
</feature>
<dbReference type="InterPro" id="IPR003961">
    <property type="entry name" value="FN3_dom"/>
</dbReference>
<protein>
    <submittedName>
        <fullName evidence="2">Fibronectin type III domain-containing protein</fullName>
    </submittedName>
</protein>
<dbReference type="EMBL" id="JAMJPK010000005">
    <property type="protein sequence ID" value="MCL7941221.1"/>
    <property type="molecule type" value="Genomic_DNA"/>
</dbReference>
<evidence type="ECO:0000313" key="3">
    <source>
        <dbReference type="Proteomes" id="UP001165369"/>
    </source>
</evidence>
<dbReference type="Gene3D" id="2.60.40.10">
    <property type="entry name" value="Immunoglobulins"/>
    <property type="match status" value="1"/>
</dbReference>
<evidence type="ECO:0000313" key="2">
    <source>
        <dbReference type="EMBL" id="MCL7941221.1"/>
    </source>
</evidence>
<dbReference type="SUPFAM" id="SSF49265">
    <property type="entry name" value="Fibronectin type III"/>
    <property type="match status" value="1"/>
</dbReference>
<dbReference type="InterPro" id="IPR013783">
    <property type="entry name" value="Ig-like_fold"/>
</dbReference>
<dbReference type="Proteomes" id="UP001165369">
    <property type="component" value="Unassembled WGS sequence"/>
</dbReference>
<sequence length="427" mass="46794">MSTIKHSPSFSGRFRAVKHKRDGTVTFDKESQNVVLYSGIRNLIKSLVSYTGSDNDFEGCTLYYINRLSLGTGSAEPQPTDSGLESRSSTLGSKLARGGNFDTYGNAYLGYSGWDDYPRLANADEDNNLYWSEVTMEFRYGEGEAEGVWTELGLSDANYANPFTRALFRDDNGNPISLTVLSDEFLTVFYTIRYQDGMGVPQTGSFSLGGDSYNFTVRQVSGDTTEGWLATGGSYRVSNGAIRERAGIWRSMFPFKWLESVGNNGEAIITKAFDEDSMTVTHQLQFEPTTDDEFISRITCRPGGSYDSDGLYDIEFTPSLKKKADYRVTLDIDVAFDIQGPPVEGVSASASSSTSLDFTWDAYPDATEYTLVLRQAGTVIEEQTITAPTATASFTGLTASTEYHLDIQPKTAGRDGARSIHAASTTA</sequence>
<evidence type="ECO:0000259" key="1">
    <source>
        <dbReference type="PROSITE" id="PS50853"/>
    </source>
</evidence>
<organism evidence="2 3">
    <name type="scientific">Halomonas gemina</name>
    <dbReference type="NCBI Taxonomy" id="2945105"/>
    <lineage>
        <taxon>Bacteria</taxon>
        <taxon>Pseudomonadati</taxon>
        <taxon>Pseudomonadota</taxon>
        <taxon>Gammaproteobacteria</taxon>
        <taxon>Oceanospirillales</taxon>
        <taxon>Halomonadaceae</taxon>
        <taxon>Halomonas</taxon>
    </lineage>
</organism>
<dbReference type="RefSeq" id="WP_250061816.1">
    <property type="nucleotide sequence ID" value="NZ_JAMJPK010000005.1"/>
</dbReference>
<reference evidence="2" key="1">
    <citation type="submission" date="2022-05" db="EMBL/GenBank/DDBJ databases">
        <title>Halomonas geminus sp. nov. and Halomonas llamarensis sp. nov. isolated from high-altitude salars of the Atacama Desert.</title>
        <authorList>
            <person name="Hintersatz C."/>
            <person name="Rojas L.A."/>
            <person name="Wei T.-S."/>
            <person name="Kutschke S."/>
            <person name="Lehmann F."/>
            <person name="Jain R."/>
            <person name="Pollmann K."/>
        </authorList>
    </citation>
    <scope>NUCLEOTIDE SEQUENCE</scope>
    <source>
        <strain evidence="2">ATCH28</strain>
    </source>
</reference>
<dbReference type="PROSITE" id="PS50853">
    <property type="entry name" value="FN3"/>
    <property type="match status" value="1"/>
</dbReference>
<dbReference type="Pfam" id="PF00041">
    <property type="entry name" value="fn3"/>
    <property type="match status" value="1"/>
</dbReference>
<dbReference type="SMART" id="SM00060">
    <property type="entry name" value="FN3"/>
    <property type="match status" value="1"/>
</dbReference>
<dbReference type="InterPro" id="IPR036116">
    <property type="entry name" value="FN3_sf"/>
</dbReference>
<gene>
    <name evidence="2" type="ORF">M8009_13085</name>
</gene>
<proteinExistence type="predicted"/>
<comment type="caution">
    <text evidence="2">The sequence shown here is derived from an EMBL/GenBank/DDBJ whole genome shotgun (WGS) entry which is preliminary data.</text>
</comment>